<keyword evidence="1" id="KW-0175">Coiled coil</keyword>
<sequence>MKKYILSFIIIFFAYAKGYSFDLKTHLWIAQQVLNDVVKNKAISINNKTYKLNDKVLSALITNPSHFRMGTLGIDVFPDPIVGQITAHPGLKGGWKTDDWIQHVLNSASTPPEIAFAYGYACHASMDIFAHTYVNAYSGDIFQLSDEIAVERRHFALEKYIGNHIPALTSENGLVITDYASLVSSPAGFLSKTFILNNAVQREYRESGSYHLVAMNGVYRIVNELDRANQNAISALSTNYLNLLKEEGRLLLELDKKVGLTAQAGIQLKLTKEALDLKAEANKVLLEKIRLEKELFDKGLEAQKNLENIILQKHKIISDGNALVFNLENEAINKKADITKLATDISLLPLTVSQEITKEISKWIPGIPYPCPTWDKPLKMCNSSTLVKQLIKETIQITNPAIDQLKKQKNKLIDEIANIEKTVAKTKTDVISATNDIAQKTEELNNLKNNLVLSEANQLKYKLEKEALDTETELSQAAYNKAQEIYEKAKKEESDARGRLENFVDQFINVAKDLIERYNLVHLILENWRKDIEKASVEYIYAGEKFSKDILSKNGNGFSHYVDWYKCWSPVFISVPSQIPQTTCTIENYYQKLNTEIDKILEKLGPLQYLLNPTKIIKEKVEKEAKQAIEYASIKISNHIFGKETTDFFLMISGREEVTTAKLIDIFKEDGSGKNLLTFQDITVVINKEMGITDSQTTIDPEKFSSLFNAIQLSKLSVLNERSLNKLHFDYLGGKKTAYGKTLYPDLDNSNFTILNKAVNSIDGSCQWMHTATPLYRHSGVDQKWPNDRNYGYAHCSDNSYGFRLWVDEHSREKIFNIIFKGPLTPELHTFASYNNDNKRFTPCIDNPFPSTMNSNCKILEKSPDCDESSLQKFFRKLFD</sequence>
<keyword evidence="3" id="KW-1185">Reference proteome</keyword>
<dbReference type="EMBL" id="FOVD01000001">
    <property type="protein sequence ID" value="SFN05963.1"/>
    <property type="molecule type" value="Genomic_DNA"/>
</dbReference>
<dbReference type="OrthoDB" id="1208449at2"/>
<dbReference type="AlphaFoldDB" id="A0A1I4VXI2"/>
<gene>
    <name evidence="2" type="ORF">SAMN05421594_0716</name>
</gene>
<proteinExistence type="predicted"/>
<evidence type="ECO:0000313" key="2">
    <source>
        <dbReference type="EMBL" id="SFN05963.1"/>
    </source>
</evidence>
<evidence type="ECO:0000313" key="3">
    <source>
        <dbReference type="Proteomes" id="UP000198769"/>
    </source>
</evidence>
<organism evidence="2 3">
    <name type="scientific">Chryseobacterium oleae</name>
    <dbReference type="NCBI Taxonomy" id="491207"/>
    <lineage>
        <taxon>Bacteria</taxon>
        <taxon>Pseudomonadati</taxon>
        <taxon>Bacteroidota</taxon>
        <taxon>Flavobacteriia</taxon>
        <taxon>Flavobacteriales</taxon>
        <taxon>Weeksellaceae</taxon>
        <taxon>Chryseobacterium group</taxon>
        <taxon>Chryseobacterium</taxon>
    </lineage>
</organism>
<reference evidence="3" key="1">
    <citation type="submission" date="2016-10" db="EMBL/GenBank/DDBJ databases">
        <authorList>
            <person name="Varghese N."/>
            <person name="Submissions S."/>
        </authorList>
    </citation>
    <scope>NUCLEOTIDE SEQUENCE [LARGE SCALE GENOMIC DNA]</scope>
    <source>
        <strain evidence="3">DSM 25575</strain>
    </source>
</reference>
<dbReference type="RefSeq" id="WP_090023011.1">
    <property type="nucleotide sequence ID" value="NZ_FOVD01000001.1"/>
</dbReference>
<evidence type="ECO:0008006" key="4">
    <source>
        <dbReference type="Google" id="ProtNLM"/>
    </source>
</evidence>
<feature type="coiled-coil region" evidence="1">
    <location>
        <begin position="402"/>
        <end position="506"/>
    </location>
</feature>
<protein>
    <recommendedName>
        <fullName evidence="4">Zinc dependent phospholipase C</fullName>
    </recommendedName>
</protein>
<dbReference type="Proteomes" id="UP000198769">
    <property type="component" value="Unassembled WGS sequence"/>
</dbReference>
<accession>A0A1I4VXI2</accession>
<evidence type="ECO:0000256" key="1">
    <source>
        <dbReference type="SAM" id="Coils"/>
    </source>
</evidence>
<name>A0A1I4VXI2_CHROL</name>